<gene>
    <name evidence="1" type="ORF">AVEN_250285_1</name>
</gene>
<evidence type="ECO:0000313" key="1">
    <source>
        <dbReference type="EMBL" id="GBN59653.1"/>
    </source>
</evidence>
<keyword evidence="2" id="KW-1185">Reference proteome</keyword>
<dbReference type="EMBL" id="BGPR01013206">
    <property type="protein sequence ID" value="GBN59653.1"/>
    <property type="molecule type" value="Genomic_DNA"/>
</dbReference>
<comment type="caution">
    <text evidence="1">The sequence shown here is derived from an EMBL/GenBank/DDBJ whole genome shotgun (WGS) entry which is preliminary data.</text>
</comment>
<organism evidence="1 2">
    <name type="scientific">Araneus ventricosus</name>
    <name type="common">Orbweaver spider</name>
    <name type="synonym">Epeira ventricosa</name>
    <dbReference type="NCBI Taxonomy" id="182803"/>
    <lineage>
        <taxon>Eukaryota</taxon>
        <taxon>Metazoa</taxon>
        <taxon>Ecdysozoa</taxon>
        <taxon>Arthropoda</taxon>
        <taxon>Chelicerata</taxon>
        <taxon>Arachnida</taxon>
        <taxon>Araneae</taxon>
        <taxon>Araneomorphae</taxon>
        <taxon>Entelegynae</taxon>
        <taxon>Araneoidea</taxon>
        <taxon>Araneidae</taxon>
        <taxon>Araneus</taxon>
    </lineage>
</organism>
<evidence type="ECO:0000313" key="2">
    <source>
        <dbReference type="Proteomes" id="UP000499080"/>
    </source>
</evidence>
<dbReference type="Proteomes" id="UP000499080">
    <property type="component" value="Unassembled WGS sequence"/>
</dbReference>
<name>A0A4Y2Q9B9_ARAVE</name>
<protein>
    <submittedName>
        <fullName evidence="1">Uncharacterized protein</fullName>
    </submittedName>
</protein>
<dbReference type="AlphaFoldDB" id="A0A4Y2Q9B9"/>
<accession>A0A4Y2Q9B9</accession>
<sequence>MAEITKAGVDSLLIQLPGVERISKLTNGVISNMITSIQEDFTSARLEHEGEYRHFTETAISQVFPGVLARNSLLQIHDNDRVSRKIKRKREHENEVEDTDTKLKLEHGLLNLVMKSAKEHIPMCSLQPDASEALSRKLLDFMMMVTDQVSKELDENDTMGPDDVKTAVKRLMGPIVFRGANLLGNIGMLIGEIPSSESPSKPSLSEEIGTSLSALVKVAVSRTESSGQLGKEQVFEAIFAILPEQLAVTKDGFQSGVDKLLRMQIKENPSCCNSCSKGGQFEGERMNNYARVKKCRASCPSRASIETHENSRRSRQPFNPEKRLVLPSYPMTRSRTEGVGELPIWKELEDEFGGIYDVCQRIGLPADGLRLLALEPDARTLEDLREDTRRIWKEFEEENEAPVECRSLFLGIVCLAGICFLIYKVVKYLS</sequence>
<reference evidence="1 2" key="1">
    <citation type="journal article" date="2019" name="Sci. Rep.">
        <title>Orb-weaving spider Araneus ventricosus genome elucidates the spidroin gene catalogue.</title>
        <authorList>
            <person name="Kono N."/>
            <person name="Nakamura H."/>
            <person name="Ohtoshi R."/>
            <person name="Moran D.A.P."/>
            <person name="Shinohara A."/>
            <person name="Yoshida Y."/>
            <person name="Fujiwara M."/>
            <person name="Mori M."/>
            <person name="Tomita M."/>
            <person name="Arakawa K."/>
        </authorList>
    </citation>
    <scope>NUCLEOTIDE SEQUENCE [LARGE SCALE GENOMIC DNA]</scope>
</reference>
<proteinExistence type="predicted"/>